<protein>
    <submittedName>
        <fullName evidence="1">Uncharacterized protein</fullName>
    </submittedName>
</protein>
<dbReference type="AlphaFoldDB" id="X1F1C6"/>
<reference evidence="1" key="1">
    <citation type="journal article" date="2014" name="Front. Microbiol.">
        <title>High frequency of phylogenetically diverse reductive dehalogenase-homologous genes in deep subseafloor sedimentary metagenomes.</title>
        <authorList>
            <person name="Kawai M."/>
            <person name="Futagami T."/>
            <person name="Toyoda A."/>
            <person name="Takaki Y."/>
            <person name="Nishi S."/>
            <person name="Hori S."/>
            <person name="Arai W."/>
            <person name="Tsubouchi T."/>
            <person name="Morono Y."/>
            <person name="Uchiyama I."/>
            <person name="Ito T."/>
            <person name="Fujiyama A."/>
            <person name="Inagaki F."/>
            <person name="Takami H."/>
        </authorList>
    </citation>
    <scope>NUCLEOTIDE SEQUENCE</scope>
    <source>
        <strain evidence="1">Expedition CK06-06</strain>
    </source>
</reference>
<proteinExistence type="predicted"/>
<accession>X1F1C6</accession>
<evidence type="ECO:0000313" key="1">
    <source>
        <dbReference type="EMBL" id="GAH39426.1"/>
    </source>
</evidence>
<gene>
    <name evidence="1" type="ORF">S03H2_18534</name>
</gene>
<comment type="caution">
    <text evidence="1">The sequence shown here is derived from an EMBL/GenBank/DDBJ whole genome shotgun (WGS) entry which is preliminary data.</text>
</comment>
<dbReference type="EMBL" id="BARU01009618">
    <property type="protein sequence ID" value="GAH39426.1"/>
    <property type="molecule type" value="Genomic_DNA"/>
</dbReference>
<feature type="non-terminal residue" evidence="1">
    <location>
        <position position="118"/>
    </location>
</feature>
<sequence>MAEFLGLNLEALKSLAKTLTVSSIRGKPYIKSHVGPRGAPRTEAHQISCERFTRAAQIIKLMQADMIELLTQAAAGTDLTWKDLAMGAIVAKYYELNGQPQVTSRISWSFTPGDLTVS</sequence>
<name>X1F1C6_9ZZZZ</name>
<organism evidence="1">
    <name type="scientific">marine sediment metagenome</name>
    <dbReference type="NCBI Taxonomy" id="412755"/>
    <lineage>
        <taxon>unclassified sequences</taxon>
        <taxon>metagenomes</taxon>
        <taxon>ecological metagenomes</taxon>
    </lineage>
</organism>